<feature type="region of interest" description="Disordered" evidence="1">
    <location>
        <begin position="69"/>
        <end position="110"/>
    </location>
</feature>
<proteinExistence type="predicted"/>
<gene>
    <name evidence="3" type="ORF">GCM10009740_20470</name>
</gene>
<evidence type="ECO:0000256" key="1">
    <source>
        <dbReference type="SAM" id="MobiDB-lite"/>
    </source>
</evidence>
<protein>
    <submittedName>
        <fullName evidence="3">Uncharacterized protein</fullName>
    </submittedName>
</protein>
<keyword evidence="2" id="KW-0812">Transmembrane</keyword>
<dbReference type="RefSeq" id="WP_343990912.1">
    <property type="nucleotide sequence ID" value="NZ_BAAANB010000021.1"/>
</dbReference>
<dbReference type="Proteomes" id="UP001501285">
    <property type="component" value="Unassembled WGS sequence"/>
</dbReference>
<keyword evidence="4" id="KW-1185">Reference proteome</keyword>
<feature type="compositionally biased region" description="Basic residues" evidence="1">
    <location>
        <begin position="82"/>
        <end position="99"/>
    </location>
</feature>
<name>A0ABN2U7J6_9MICO</name>
<evidence type="ECO:0000256" key="2">
    <source>
        <dbReference type="SAM" id="Phobius"/>
    </source>
</evidence>
<accession>A0ABN2U7J6</accession>
<evidence type="ECO:0000313" key="3">
    <source>
        <dbReference type="EMBL" id="GAA2030685.1"/>
    </source>
</evidence>
<evidence type="ECO:0000313" key="4">
    <source>
        <dbReference type="Proteomes" id="UP001501285"/>
    </source>
</evidence>
<feature type="transmembrane region" description="Helical" evidence="2">
    <location>
        <begin position="6"/>
        <end position="35"/>
    </location>
</feature>
<keyword evidence="2" id="KW-0472">Membrane</keyword>
<comment type="caution">
    <text evidence="3">The sequence shown here is derived from an EMBL/GenBank/DDBJ whole genome shotgun (WGS) entry which is preliminary data.</text>
</comment>
<feature type="compositionally biased region" description="Low complexity" evidence="1">
    <location>
        <begin position="100"/>
        <end position="110"/>
    </location>
</feature>
<reference evidence="3 4" key="1">
    <citation type="journal article" date="2019" name="Int. J. Syst. Evol. Microbiol.">
        <title>The Global Catalogue of Microorganisms (GCM) 10K type strain sequencing project: providing services to taxonomists for standard genome sequencing and annotation.</title>
        <authorList>
            <consortium name="The Broad Institute Genomics Platform"/>
            <consortium name="The Broad Institute Genome Sequencing Center for Infectious Disease"/>
            <person name="Wu L."/>
            <person name="Ma J."/>
        </authorList>
    </citation>
    <scope>NUCLEOTIDE SEQUENCE [LARGE SCALE GENOMIC DNA]</scope>
    <source>
        <strain evidence="3 4">JCM 14283</strain>
    </source>
</reference>
<organism evidence="3 4">
    <name type="scientific">Terrabacter terrae</name>
    <dbReference type="NCBI Taxonomy" id="318434"/>
    <lineage>
        <taxon>Bacteria</taxon>
        <taxon>Bacillati</taxon>
        <taxon>Actinomycetota</taxon>
        <taxon>Actinomycetes</taxon>
        <taxon>Micrococcales</taxon>
        <taxon>Intrasporangiaceae</taxon>
        <taxon>Terrabacter</taxon>
    </lineage>
</organism>
<keyword evidence="2" id="KW-1133">Transmembrane helix</keyword>
<sequence>MKPLRWLLAGLVWLVAGLLGLVGALLCVTVILLPLGIPLLMLTRRLFSWAAALVLPRAARHPVQEAADALARGTKDAGKSMKGARKQMSRRSRRARKTAARTVEAANPTS</sequence>
<dbReference type="EMBL" id="BAAANB010000021">
    <property type="protein sequence ID" value="GAA2030685.1"/>
    <property type="molecule type" value="Genomic_DNA"/>
</dbReference>